<dbReference type="AlphaFoldDB" id="A0A7I7YSE4"/>
<keyword evidence="2" id="KW-1185">Reference proteome</keyword>
<evidence type="ECO:0000313" key="1">
    <source>
        <dbReference type="EMBL" id="BBZ43651.1"/>
    </source>
</evidence>
<reference evidence="1 2" key="1">
    <citation type="journal article" date="2019" name="Emerg. Microbes Infect.">
        <title>Comprehensive subspecies identification of 175 nontuberculous mycobacteria species based on 7547 genomic profiles.</title>
        <authorList>
            <person name="Matsumoto Y."/>
            <person name="Kinjo T."/>
            <person name="Motooka D."/>
            <person name="Nabeya D."/>
            <person name="Jung N."/>
            <person name="Uechi K."/>
            <person name="Horii T."/>
            <person name="Iida T."/>
            <person name="Fujita J."/>
            <person name="Nakamura S."/>
        </authorList>
    </citation>
    <scope>NUCLEOTIDE SEQUENCE [LARGE SCALE GENOMIC DNA]</scope>
    <source>
        <strain evidence="1 2">JCM 14742</strain>
    </source>
</reference>
<organism evidence="1 2">
    <name type="scientific">Mycobacterium parmense</name>
    <dbReference type="NCBI Taxonomy" id="185642"/>
    <lineage>
        <taxon>Bacteria</taxon>
        <taxon>Bacillati</taxon>
        <taxon>Actinomycetota</taxon>
        <taxon>Actinomycetes</taxon>
        <taxon>Mycobacteriales</taxon>
        <taxon>Mycobacteriaceae</taxon>
        <taxon>Mycobacterium</taxon>
        <taxon>Mycobacterium simiae complex</taxon>
    </lineage>
</organism>
<sequence>MMSTESASQAIAQQAEQQLAAIAARRRVADRELEREIYKAATIKGLSQRQISDLVGNQSQATIQRILRRVSDDPSQLDVKPAEIIDRRTAGLITTEQMMDQLMNWRYTFGGVVRIDGVATDAYMTGDWDAIEMAFYRGQLSDDEFQQLADRQRDAPLP</sequence>
<dbReference type="EMBL" id="AP022614">
    <property type="protein sequence ID" value="BBZ43651.1"/>
    <property type="molecule type" value="Genomic_DNA"/>
</dbReference>
<proteinExistence type="predicted"/>
<accession>A0A7I7YSE4</accession>
<dbReference type="Proteomes" id="UP000467105">
    <property type="component" value="Chromosome"/>
</dbReference>
<protein>
    <submittedName>
        <fullName evidence="1">Uncharacterized protein</fullName>
    </submittedName>
</protein>
<gene>
    <name evidence="1" type="ORF">MPRM_09320</name>
</gene>
<evidence type="ECO:0000313" key="2">
    <source>
        <dbReference type="Proteomes" id="UP000467105"/>
    </source>
</evidence>
<name>A0A7I7YSE4_9MYCO</name>